<dbReference type="Proteomes" id="UP000013378">
    <property type="component" value="Unassembled WGS sequence"/>
</dbReference>
<dbReference type="eggNOG" id="COG4823">
    <property type="taxonomic scope" value="Bacteria"/>
</dbReference>
<keyword evidence="3" id="KW-1185">Reference proteome</keyword>
<keyword evidence="1" id="KW-0812">Transmembrane</keyword>
<gene>
    <name evidence="2" type="ORF">L21TH_1494</name>
</gene>
<protein>
    <recommendedName>
        <fullName evidence="4">Abortive infection bacteriophage resistance protein</fullName>
    </recommendedName>
</protein>
<sequence length="294" mass="34600">MPYTGTPKRILENINYYNLINGYKELFILTPGTATSEEKYKRGAKFSEIYALYKKFDRELRMIFLKRILIVENQIKSQIAYEFSKKYGHDNYLKTSNFDLTRGDTKQLKKIVNLIKTVQSDIARQVDKHGAINHYMSEYGYIPLWVLVNILSLGTISYFYSCMKQTDRQNISRIYRISDADLRSILGILTLCRNKCAHDERLYDFRSHIYIRTNSIHRSLSIPMMYGRPKCGNKDLFAVLITLKILLKNKEFKEMVSEIKKALNKLSKELFVISIDDVLYKMGFARNWEDIELI</sequence>
<dbReference type="EMBL" id="ARZA01000171">
    <property type="protein sequence ID" value="EOD00459.1"/>
    <property type="molecule type" value="Genomic_DNA"/>
</dbReference>
<dbReference type="Pfam" id="PF07751">
    <property type="entry name" value="Abi_2"/>
    <property type="match status" value="1"/>
</dbReference>
<accession>R1CUY8</accession>
<evidence type="ECO:0008006" key="4">
    <source>
        <dbReference type="Google" id="ProtNLM"/>
    </source>
</evidence>
<feature type="transmembrane region" description="Helical" evidence="1">
    <location>
        <begin position="139"/>
        <end position="160"/>
    </location>
</feature>
<dbReference type="InterPro" id="IPR017034">
    <property type="entry name" value="Abi_system_AbiD/AbiF"/>
</dbReference>
<dbReference type="InterPro" id="IPR011664">
    <property type="entry name" value="Abi_system_AbiD/AbiF-like"/>
</dbReference>
<dbReference type="AlphaFoldDB" id="R1CUY8"/>
<reference evidence="2 3" key="1">
    <citation type="journal article" date="2015" name="Geomicrobiol. J.">
        <title>Caldisalinibacter kiritimatiensis gen. nov., sp. nov., a moderately thermohalophilic thiosulfate-reducing bacterium from a hypersaline microbial mat.</title>
        <authorList>
            <person name="Ben Hania W."/>
            <person name="Joseph M."/>
            <person name="Fiebig A."/>
            <person name="Bunk B."/>
            <person name="Klenk H.-P."/>
            <person name="Fardeau M.-L."/>
            <person name="Spring S."/>
        </authorList>
    </citation>
    <scope>NUCLEOTIDE SEQUENCE [LARGE SCALE GENOMIC DNA]</scope>
    <source>
        <strain evidence="2 3">L21-TH-D2</strain>
    </source>
</reference>
<evidence type="ECO:0000313" key="2">
    <source>
        <dbReference type="EMBL" id="EOD00459.1"/>
    </source>
</evidence>
<dbReference type="OrthoDB" id="5363652at2"/>
<proteinExistence type="predicted"/>
<organism evidence="2 3">
    <name type="scientific">Caldisalinibacter kiritimatiensis</name>
    <dbReference type="NCBI Taxonomy" id="1304284"/>
    <lineage>
        <taxon>Bacteria</taxon>
        <taxon>Bacillati</taxon>
        <taxon>Bacillota</taxon>
        <taxon>Tissierellia</taxon>
        <taxon>Tissierellales</taxon>
        <taxon>Thermohalobacteraceae</taxon>
        <taxon>Caldisalinibacter</taxon>
    </lineage>
</organism>
<name>R1CUY8_9FIRM</name>
<evidence type="ECO:0000256" key="1">
    <source>
        <dbReference type="SAM" id="Phobius"/>
    </source>
</evidence>
<evidence type="ECO:0000313" key="3">
    <source>
        <dbReference type="Proteomes" id="UP000013378"/>
    </source>
</evidence>
<keyword evidence="1" id="KW-0472">Membrane</keyword>
<keyword evidence="1" id="KW-1133">Transmembrane helix</keyword>
<comment type="caution">
    <text evidence="2">The sequence shown here is derived from an EMBL/GenBank/DDBJ whole genome shotgun (WGS) entry which is preliminary data.</text>
</comment>
<dbReference type="PIRSF" id="PIRSF034934">
    <property type="entry name" value="AbiF_AbiD"/>
    <property type="match status" value="1"/>
</dbReference>
<dbReference type="RefSeq" id="WP_006313267.1">
    <property type="nucleotide sequence ID" value="NZ_ARZA01000171.1"/>
</dbReference>